<gene>
    <name evidence="1" type="ORF">SAMN04487992_11217</name>
</gene>
<sequence>MTKKNTFKNYILFTFAGTFLLCTSCNTPIKDKEIAPPVDVDPIEGVWELSHFYHLANGDTLITDTSKVQHKIYLDGYVIWNTSPAEDASEWHGYGTYTFKNDTITEVLTSMSYSMKSDINTYIIPIERTKNSYKQVNTYSHNDTVFHNIEIYKRIN</sequence>
<name>A0A1G7KAE4_9FLAO</name>
<dbReference type="Proteomes" id="UP000182114">
    <property type="component" value="Unassembled WGS sequence"/>
</dbReference>
<dbReference type="AlphaFoldDB" id="A0A1G7KAE4"/>
<evidence type="ECO:0008006" key="3">
    <source>
        <dbReference type="Google" id="ProtNLM"/>
    </source>
</evidence>
<evidence type="ECO:0000313" key="2">
    <source>
        <dbReference type="Proteomes" id="UP000182114"/>
    </source>
</evidence>
<dbReference type="EMBL" id="FNBD01000012">
    <property type="protein sequence ID" value="SDF34126.1"/>
    <property type="molecule type" value="Genomic_DNA"/>
</dbReference>
<reference evidence="2" key="1">
    <citation type="submission" date="2016-10" db="EMBL/GenBank/DDBJ databases">
        <authorList>
            <person name="Varghese N."/>
            <person name="Submissions S."/>
        </authorList>
    </citation>
    <scope>NUCLEOTIDE SEQUENCE [LARGE SCALE GENOMIC DNA]</scope>
    <source>
        <strain evidence="2">DSM 24729</strain>
    </source>
</reference>
<dbReference type="eggNOG" id="ENOG50326JE">
    <property type="taxonomic scope" value="Bacteria"/>
</dbReference>
<evidence type="ECO:0000313" key="1">
    <source>
        <dbReference type="EMBL" id="SDF34126.1"/>
    </source>
</evidence>
<organism evidence="1 2">
    <name type="scientific">Cellulophaga baltica</name>
    <dbReference type="NCBI Taxonomy" id="76594"/>
    <lineage>
        <taxon>Bacteria</taxon>
        <taxon>Pseudomonadati</taxon>
        <taxon>Bacteroidota</taxon>
        <taxon>Flavobacteriia</taxon>
        <taxon>Flavobacteriales</taxon>
        <taxon>Flavobacteriaceae</taxon>
        <taxon>Cellulophaga</taxon>
    </lineage>
</organism>
<protein>
    <recommendedName>
        <fullName evidence="3">Lipocalin-like domain-containing protein</fullName>
    </recommendedName>
</protein>
<accession>A0A1G7KAE4</accession>
<proteinExistence type="predicted"/>
<keyword evidence="2" id="KW-1185">Reference proteome</keyword>
<dbReference type="RefSeq" id="WP_074539158.1">
    <property type="nucleotide sequence ID" value="NZ_FNBD01000012.1"/>
</dbReference>